<dbReference type="RefSeq" id="WP_302035962.1">
    <property type="nucleotide sequence ID" value="NZ_JAUKPO010000001.1"/>
</dbReference>
<keyword evidence="2" id="KW-1185">Reference proteome</keyword>
<evidence type="ECO:0008006" key="3">
    <source>
        <dbReference type="Google" id="ProtNLM"/>
    </source>
</evidence>
<sequence length="245" mass="28665">MPVTYQDIVALPLTQQDVLQAIQRAQECNFLNNLRQRHPTIEFDCKIRGFIGEIALQKWFASHHIHFQQTHYLADTTGIDVDFLYAYADKSLNLELKTSLIPDEWRNLPNCVEKGDIKLIRRGRQLIEALRGDIHVQIYYRQRRKAKDHWLAQQKVDIHRWKPATLYEFLLGRAYLDNIFLVGWVDKSTLTHNLGTLPIQQSTWQFKGSSRRFWKCNIARNALKPIELITYLQNLPAAIIKTTAA</sequence>
<dbReference type="EMBL" id="JAUKPO010000001">
    <property type="protein sequence ID" value="MDO1445168.1"/>
    <property type="molecule type" value="Genomic_DNA"/>
</dbReference>
<dbReference type="Proteomes" id="UP001168528">
    <property type="component" value="Unassembled WGS sequence"/>
</dbReference>
<evidence type="ECO:0000313" key="1">
    <source>
        <dbReference type="EMBL" id="MDO1445168.1"/>
    </source>
</evidence>
<organism evidence="1 2">
    <name type="scientific">Rhodocytophaga aerolata</name>
    <dbReference type="NCBI Taxonomy" id="455078"/>
    <lineage>
        <taxon>Bacteria</taxon>
        <taxon>Pseudomonadati</taxon>
        <taxon>Bacteroidota</taxon>
        <taxon>Cytophagia</taxon>
        <taxon>Cytophagales</taxon>
        <taxon>Rhodocytophagaceae</taxon>
        <taxon>Rhodocytophaga</taxon>
    </lineage>
</organism>
<comment type="caution">
    <text evidence="1">The sequence shown here is derived from an EMBL/GenBank/DDBJ whole genome shotgun (WGS) entry which is preliminary data.</text>
</comment>
<name>A0ABT8R1P2_9BACT</name>
<proteinExistence type="predicted"/>
<gene>
    <name evidence="1" type="ORF">Q0590_02845</name>
</gene>
<evidence type="ECO:0000313" key="2">
    <source>
        <dbReference type="Proteomes" id="UP001168528"/>
    </source>
</evidence>
<accession>A0ABT8R1P2</accession>
<reference evidence="1" key="1">
    <citation type="submission" date="2023-07" db="EMBL/GenBank/DDBJ databases">
        <title>The genome sequence of Rhodocytophaga aerolata KACC 12507.</title>
        <authorList>
            <person name="Zhang X."/>
        </authorList>
    </citation>
    <scope>NUCLEOTIDE SEQUENCE</scope>
    <source>
        <strain evidence="1">KACC 12507</strain>
    </source>
</reference>
<protein>
    <recommendedName>
        <fullName evidence="3">Restriction endonuclease</fullName>
    </recommendedName>
</protein>